<dbReference type="Proteomes" id="UP000198866">
    <property type="component" value="Unassembled WGS sequence"/>
</dbReference>
<dbReference type="STRING" id="667676.SAMN05192539_105342"/>
<name>A0A1H7ED64_9BURK</name>
<reference evidence="2" key="1">
    <citation type="submission" date="2016-10" db="EMBL/GenBank/DDBJ databases">
        <authorList>
            <person name="Varghese N."/>
            <person name="Submissions S."/>
        </authorList>
    </citation>
    <scope>NUCLEOTIDE SEQUENCE [LARGE SCALE GENOMIC DNA]</scope>
    <source>
        <strain evidence="2">LMG 26031</strain>
    </source>
</reference>
<evidence type="ECO:0000313" key="1">
    <source>
        <dbReference type="EMBL" id="SEK11788.1"/>
    </source>
</evidence>
<protein>
    <submittedName>
        <fullName evidence="1">Uncharacterized protein</fullName>
    </submittedName>
</protein>
<gene>
    <name evidence="1" type="ORF">SAMN05192539_105342</name>
</gene>
<organism evidence="1 2">
    <name type="scientific">Paraburkholderia diazotrophica</name>
    <dbReference type="NCBI Taxonomy" id="667676"/>
    <lineage>
        <taxon>Bacteria</taxon>
        <taxon>Pseudomonadati</taxon>
        <taxon>Pseudomonadota</taxon>
        <taxon>Betaproteobacteria</taxon>
        <taxon>Burkholderiales</taxon>
        <taxon>Burkholderiaceae</taxon>
        <taxon>Paraburkholderia</taxon>
    </lineage>
</organism>
<evidence type="ECO:0000313" key="2">
    <source>
        <dbReference type="Proteomes" id="UP000198866"/>
    </source>
</evidence>
<dbReference type="AlphaFoldDB" id="A0A1H7ED64"/>
<dbReference type="RefSeq" id="WP_143062412.1">
    <property type="nucleotide sequence ID" value="NZ_FNYE01000053.1"/>
</dbReference>
<accession>A0A1H7ED64</accession>
<proteinExistence type="predicted"/>
<dbReference type="EMBL" id="FNYE01000053">
    <property type="protein sequence ID" value="SEK11788.1"/>
    <property type="molecule type" value="Genomic_DNA"/>
</dbReference>
<sequence>MGTLGNEQPRADASAALATLIDVLREIVGTSGLLLEDDVRARHVGMGSRASIQAHVLVRPASTAEVVPCWPPVTQPGCPSLRTAG</sequence>
<keyword evidence="2" id="KW-1185">Reference proteome</keyword>